<protein>
    <submittedName>
        <fullName evidence="2">Uncharacterized protein</fullName>
    </submittedName>
</protein>
<keyword evidence="3" id="KW-1185">Reference proteome</keyword>
<comment type="caution">
    <text evidence="2">The sequence shown here is derived from an EMBL/GenBank/DDBJ whole genome shotgun (WGS) entry which is preliminary data.</text>
</comment>
<feature type="compositionally biased region" description="Basic and acidic residues" evidence="1">
    <location>
        <begin position="1"/>
        <end position="13"/>
    </location>
</feature>
<evidence type="ECO:0000313" key="2">
    <source>
        <dbReference type="EMBL" id="GMA87275.1"/>
    </source>
</evidence>
<gene>
    <name evidence="2" type="ORF">GCM10025868_25250</name>
</gene>
<dbReference type="Proteomes" id="UP001157017">
    <property type="component" value="Unassembled WGS sequence"/>
</dbReference>
<evidence type="ECO:0000313" key="3">
    <source>
        <dbReference type="Proteomes" id="UP001157017"/>
    </source>
</evidence>
<evidence type="ECO:0000256" key="1">
    <source>
        <dbReference type="SAM" id="MobiDB-lite"/>
    </source>
</evidence>
<proteinExistence type="predicted"/>
<name>A0ABQ6JJ61_9ACTN</name>
<sequence>MLRLVTEQRDRGRGLQQRLAHPVHHHRGGVLQAVEHPHEPGTDVVVARHPPRRVVPGQPEQVVALVERQPQAAGDRPEHLLRRLRPALLLEPAVVVGRHAAQRGDLLAAQARGAPPRAARQPDVLGLQRLAAGAQQVGEPGRGPSR</sequence>
<dbReference type="EMBL" id="BSUZ01000001">
    <property type="protein sequence ID" value="GMA87275.1"/>
    <property type="molecule type" value="Genomic_DNA"/>
</dbReference>
<organism evidence="2 3">
    <name type="scientific">Angustibacter aerolatus</name>
    <dbReference type="NCBI Taxonomy" id="1162965"/>
    <lineage>
        <taxon>Bacteria</taxon>
        <taxon>Bacillati</taxon>
        <taxon>Actinomycetota</taxon>
        <taxon>Actinomycetes</taxon>
        <taxon>Kineosporiales</taxon>
        <taxon>Kineosporiaceae</taxon>
    </lineage>
</organism>
<reference evidence="3" key="1">
    <citation type="journal article" date="2019" name="Int. J. Syst. Evol. Microbiol.">
        <title>The Global Catalogue of Microorganisms (GCM) 10K type strain sequencing project: providing services to taxonomists for standard genome sequencing and annotation.</title>
        <authorList>
            <consortium name="The Broad Institute Genomics Platform"/>
            <consortium name="The Broad Institute Genome Sequencing Center for Infectious Disease"/>
            <person name="Wu L."/>
            <person name="Ma J."/>
        </authorList>
    </citation>
    <scope>NUCLEOTIDE SEQUENCE [LARGE SCALE GENOMIC DNA]</scope>
    <source>
        <strain evidence="3">NBRC 108730</strain>
    </source>
</reference>
<accession>A0ABQ6JJ61</accession>
<feature type="region of interest" description="Disordered" evidence="1">
    <location>
        <begin position="1"/>
        <end position="20"/>
    </location>
</feature>